<dbReference type="PANTHER" id="PTHR32021:SF41">
    <property type="entry name" value="CASP-LIKE PROTEIN 5B2"/>
    <property type="match status" value="1"/>
</dbReference>
<dbReference type="OrthoDB" id="754299at2759"/>
<evidence type="ECO:0000313" key="12">
    <source>
        <dbReference type="Proteomes" id="UP000324897"/>
    </source>
</evidence>
<comment type="subcellular location">
    <subcellularLocation>
        <location evidence="1 8">Cell membrane</location>
        <topology evidence="1 8">Multi-pass membrane protein</topology>
    </subcellularLocation>
</comment>
<evidence type="ECO:0000256" key="1">
    <source>
        <dbReference type="ARBA" id="ARBA00004651"/>
    </source>
</evidence>
<comment type="caution">
    <text evidence="11">The sequence shown here is derived from an EMBL/GenBank/DDBJ whole genome shotgun (WGS) entry which is preliminary data.</text>
</comment>
<evidence type="ECO:0000256" key="8">
    <source>
        <dbReference type="RuleBase" id="RU361233"/>
    </source>
</evidence>
<feature type="transmembrane region" description="Helical" evidence="8">
    <location>
        <begin position="193"/>
        <end position="217"/>
    </location>
</feature>
<comment type="similarity">
    <text evidence="2 8">Belongs to the Casparian strip membrane proteins (CASP) family.</text>
</comment>
<evidence type="ECO:0000256" key="5">
    <source>
        <dbReference type="ARBA" id="ARBA00022692"/>
    </source>
</evidence>
<feature type="region of interest" description="Disordered" evidence="9">
    <location>
        <begin position="19"/>
        <end position="53"/>
    </location>
</feature>
<evidence type="ECO:0000256" key="2">
    <source>
        <dbReference type="ARBA" id="ARBA00007651"/>
    </source>
</evidence>
<keyword evidence="6 8" id="KW-1133">Transmembrane helix</keyword>
<feature type="transmembrane region" description="Helical" evidence="8">
    <location>
        <begin position="153"/>
        <end position="173"/>
    </location>
</feature>
<feature type="transmembrane region" description="Helical" evidence="8">
    <location>
        <begin position="110"/>
        <end position="133"/>
    </location>
</feature>
<organism evidence="11 12">
    <name type="scientific">Eragrostis curvula</name>
    <name type="common">weeping love grass</name>
    <dbReference type="NCBI Taxonomy" id="38414"/>
    <lineage>
        <taxon>Eukaryota</taxon>
        <taxon>Viridiplantae</taxon>
        <taxon>Streptophyta</taxon>
        <taxon>Embryophyta</taxon>
        <taxon>Tracheophyta</taxon>
        <taxon>Spermatophyta</taxon>
        <taxon>Magnoliopsida</taxon>
        <taxon>Liliopsida</taxon>
        <taxon>Poales</taxon>
        <taxon>Poaceae</taxon>
        <taxon>PACMAD clade</taxon>
        <taxon>Chloridoideae</taxon>
        <taxon>Eragrostideae</taxon>
        <taxon>Eragrostidinae</taxon>
        <taxon>Eragrostis</taxon>
    </lineage>
</organism>
<dbReference type="PANTHER" id="PTHR32021">
    <property type="entry name" value="CASP-LIKE PROTEIN 5B3"/>
    <property type="match status" value="1"/>
</dbReference>
<dbReference type="InterPro" id="IPR045009">
    <property type="entry name" value="CASPL-5"/>
</dbReference>
<comment type="subunit">
    <text evidence="3 8">Homodimer and heterodimers.</text>
</comment>
<proteinExistence type="inferred from homology"/>
<dbReference type="EMBL" id="RWGY01000029">
    <property type="protein sequence ID" value="TVU19653.1"/>
    <property type="molecule type" value="Genomic_DNA"/>
</dbReference>
<dbReference type="AlphaFoldDB" id="A0A5J9U7R0"/>
<dbReference type="InterPro" id="IPR006702">
    <property type="entry name" value="CASP_dom"/>
</dbReference>
<keyword evidence="4 8" id="KW-1003">Cell membrane</keyword>
<dbReference type="GO" id="GO:0005886">
    <property type="term" value="C:plasma membrane"/>
    <property type="evidence" value="ECO:0007669"/>
    <property type="project" value="UniProtKB-SubCell"/>
</dbReference>
<evidence type="ECO:0000259" key="10">
    <source>
        <dbReference type="Pfam" id="PF04535"/>
    </source>
</evidence>
<feature type="compositionally biased region" description="Pro residues" evidence="9">
    <location>
        <begin position="39"/>
        <end position="50"/>
    </location>
</feature>
<dbReference type="Pfam" id="PF04535">
    <property type="entry name" value="CASP_dom"/>
    <property type="match status" value="1"/>
</dbReference>
<sequence>MAGMAGGRGRGAGWCCGRGRRSAPAPASASWVPRLGSPATPPSGKPPRLPQPDLVGFPVQAHRALCSAGWSLEGIMSIRSAEVRSRLSEGAMRVDGGLACGGELGVLARYLLASMALQSLWSLGLAFLDGYAIKNNKDLTSPILVSLFLVGDWVTALLSFAASCSAGGVVILFKRDVLFCRRYPQLPCGRYEIATAFAFVAWALSATSAIIMFWLLASS</sequence>
<evidence type="ECO:0000256" key="3">
    <source>
        <dbReference type="ARBA" id="ARBA00011489"/>
    </source>
</evidence>
<feature type="non-terminal residue" evidence="11">
    <location>
        <position position="1"/>
    </location>
</feature>
<dbReference type="Gramene" id="TVU19653">
    <property type="protein sequence ID" value="TVU19653"/>
    <property type="gene ID" value="EJB05_35816"/>
</dbReference>
<evidence type="ECO:0000313" key="11">
    <source>
        <dbReference type="EMBL" id="TVU19653.1"/>
    </source>
</evidence>
<accession>A0A5J9U7R0</accession>
<keyword evidence="12" id="KW-1185">Reference proteome</keyword>
<evidence type="ECO:0000256" key="7">
    <source>
        <dbReference type="ARBA" id="ARBA00023136"/>
    </source>
</evidence>
<feature type="domain" description="Casparian strip membrane protein" evidence="10">
    <location>
        <begin position="109"/>
        <end position="204"/>
    </location>
</feature>
<dbReference type="Proteomes" id="UP000324897">
    <property type="component" value="Chromosome 7"/>
</dbReference>
<name>A0A5J9U7R0_9POAL</name>
<evidence type="ECO:0000256" key="6">
    <source>
        <dbReference type="ARBA" id="ARBA00022989"/>
    </source>
</evidence>
<protein>
    <recommendedName>
        <fullName evidence="8">CASP-like protein</fullName>
    </recommendedName>
</protein>
<feature type="compositionally biased region" description="Low complexity" evidence="9">
    <location>
        <begin position="19"/>
        <end position="30"/>
    </location>
</feature>
<keyword evidence="5 8" id="KW-0812">Transmembrane</keyword>
<gene>
    <name evidence="11" type="ORF">EJB05_35816</name>
</gene>
<comment type="caution">
    <text evidence="8">Lacks conserved residue(s) required for the propagation of feature annotation.</text>
</comment>
<evidence type="ECO:0000256" key="9">
    <source>
        <dbReference type="SAM" id="MobiDB-lite"/>
    </source>
</evidence>
<evidence type="ECO:0000256" key="4">
    <source>
        <dbReference type="ARBA" id="ARBA00022475"/>
    </source>
</evidence>
<reference evidence="11 12" key="1">
    <citation type="journal article" date="2019" name="Sci. Rep.">
        <title>A high-quality genome of Eragrostis curvula grass provides insights into Poaceae evolution and supports new strategies to enhance forage quality.</title>
        <authorList>
            <person name="Carballo J."/>
            <person name="Santos B.A.C.M."/>
            <person name="Zappacosta D."/>
            <person name="Garbus I."/>
            <person name="Selva J.P."/>
            <person name="Gallo C.A."/>
            <person name="Diaz A."/>
            <person name="Albertini E."/>
            <person name="Caccamo M."/>
            <person name="Echenique V."/>
        </authorList>
    </citation>
    <scope>NUCLEOTIDE SEQUENCE [LARGE SCALE GENOMIC DNA]</scope>
    <source>
        <strain evidence="12">cv. Victoria</strain>
        <tissue evidence="11">Leaf</tissue>
    </source>
</reference>
<keyword evidence="7 8" id="KW-0472">Membrane</keyword>